<gene>
    <name evidence="1" type="ORF">HYN43_008480</name>
</gene>
<organism evidence="1 2">
    <name type="scientific">Mucilaginibacter celer</name>
    <dbReference type="NCBI Taxonomy" id="2305508"/>
    <lineage>
        <taxon>Bacteria</taxon>
        <taxon>Pseudomonadati</taxon>
        <taxon>Bacteroidota</taxon>
        <taxon>Sphingobacteriia</taxon>
        <taxon>Sphingobacteriales</taxon>
        <taxon>Sphingobacteriaceae</taxon>
        <taxon>Mucilaginibacter</taxon>
    </lineage>
</organism>
<accession>A0A494VMH8</accession>
<name>A0A494VMH8_9SPHI</name>
<evidence type="ECO:0000313" key="2">
    <source>
        <dbReference type="Proteomes" id="UP000270046"/>
    </source>
</evidence>
<proteinExistence type="predicted"/>
<dbReference type="AlphaFoldDB" id="A0A494VMH8"/>
<dbReference type="EMBL" id="CP032869">
    <property type="protein sequence ID" value="AYL95329.1"/>
    <property type="molecule type" value="Genomic_DNA"/>
</dbReference>
<dbReference type="RefSeq" id="WP_119409031.1">
    <property type="nucleotide sequence ID" value="NZ_CP032869.1"/>
</dbReference>
<dbReference type="Proteomes" id="UP000270046">
    <property type="component" value="Chromosome"/>
</dbReference>
<reference evidence="1 2" key="1">
    <citation type="submission" date="2018-10" db="EMBL/GenBank/DDBJ databases">
        <title>Genome sequencing of Mucilaginibacter sp. HYN0043.</title>
        <authorList>
            <person name="Kim M."/>
            <person name="Yi H."/>
        </authorList>
    </citation>
    <scope>NUCLEOTIDE SEQUENCE [LARGE SCALE GENOMIC DNA]</scope>
    <source>
        <strain evidence="1 2">HYN0043</strain>
    </source>
</reference>
<dbReference type="KEGG" id="muh:HYN43_008480"/>
<protein>
    <submittedName>
        <fullName evidence="1">Uncharacterized protein</fullName>
    </submittedName>
</protein>
<keyword evidence="2" id="KW-1185">Reference proteome</keyword>
<evidence type="ECO:0000313" key="1">
    <source>
        <dbReference type="EMBL" id="AYL95329.1"/>
    </source>
</evidence>
<dbReference type="OrthoDB" id="710556at2"/>
<sequence length="137" mass="15689">MIPDQELNGKIVMMNPKMWAEHSDEAGVIGQITKADTRRDDFFVDYGGTKEHWHGANALLALRKSTEIYDLLRDKPHTLSVNDFKDLKNIALLLDYGTIKHHRTAMELVVKNEHIRDAATIRLDLLLGIDRQPGMER</sequence>